<dbReference type="EMBL" id="JBHFFA010000002">
    <property type="protein sequence ID" value="KAL2642137.1"/>
    <property type="molecule type" value="Genomic_DNA"/>
</dbReference>
<dbReference type="Proteomes" id="UP001605036">
    <property type="component" value="Unassembled WGS sequence"/>
</dbReference>
<feature type="region of interest" description="Disordered" evidence="1">
    <location>
        <begin position="292"/>
        <end position="320"/>
    </location>
</feature>
<keyword evidence="3" id="KW-1185">Reference proteome</keyword>
<evidence type="ECO:0000313" key="3">
    <source>
        <dbReference type="Proteomes" id="UP001605036"/>
    </source>
</evidence>
<feature type="region of interest" description="Disordered" evidence="1">
    <location>
        <begin position="149"/>
        <end position="202"/>
    </location>
</feature>
<name>A0ABD1Z740_9MARC</name>
<proteinExistence type="predicted"/>
<feature type="compositionally biased region" description="Polar residues" evidence="1">
    <location>
        <begin position="149"/>
        <end position="159"/>
    </location>
</feature>
<feature type="region of interest" description="Disordered" evidence="1">
    <location>
        <begin position="370"/>
        <end position="390"/>
    </location>
</feature>
<gene>
    <name evidence="2" type="ORF">R1flu_009724</name>
</gene>
<evidence type="ECO:0000313" key="2">
    <source>
        <dbReference type="EMBL" id="KAL2642137.1"/>
    </source>
</evidence>
<sequence length="495" mass="54665">MDFWNKAKSRYTRRSTRASPVSTALLGLHTDVSKDEAGRVKVPMHVQLVQQQPPPAWLHSFVQADDYLESCNCLTRVDKVDPKMGESHKKIYFCTKIARSDDRFKFKYCSITCAYSDLDTAAALSPISNCRDPERSRFELLRSGCHSSIAPTAAPSSKSHLPLPPIRTRSNSGRSQDPEKLTFAQRSSMTKEKHPSVFQGSISRSKSILGRSKSILGRSRSFRGHLAKYILPSGLSSKKHSSSASASSQKKILTTKLFAHDGNSNRKSSLSCSSSLELFVKEISALKLSETLGENHGGGEVSKPDDQHQNRENLKEKTTETPSCVKMSMAEMSNPKPEDIEGPELLLTKASTSDRVVSFRILAPDESRAGALSTPPISHYDASRRPMDDGECSLTMGPLTTYYSRMGEPSGLDEEIVREKWSAVRTLVLMRMAMTYAIDEPLMSSSSTDKIEFVSCFQQQTTPCALMSQEYPVYAGPGACETTTAINSNTGRIFQ</sequence>
<protein>
    <submittedName>
        <fullName evidence="2">Uncharacterized protein</fullName>
    </submittedName>
</protein>
<feature type="compositionally biased region" description="Basic and acidic residues" evidence="1">
    <location>
        <begin position="302"/>
        <end position="319"/>
    </location>
</feature>
<dbReference type="AlphaFoldDB" id="A0ABD1Z740"/>
<reference evidence="2 3" key="1">
    <citation type="submission" date="2024-09" db="EMBL/GenBank/DDBJ databases">
        <title>Chromosome-scale assembly of Riccia fluitans.</title>
        <authorList>
            <person name="Paukszto L."/>
            <person name="Sawicki J."/>
            <person name="Karawczyk K."/>
            <person name="Piernik-Szablinska J."/>
            <person name="Szczecinska M."/>
            <person name="Mazdziarz M."/>
        </authorList>
    </citation>
    <scope>NUCLEOTIDE SEQUENCE [LARGE SCALE GENOMIC DNA]</scope>
    <source>
        <strain evidence="2">Rf_01</strain>
        <tissue evidence="2">Aerial parts of the thallus</tissue>
    </source>
</reference>
<comment type="caution">
    <text evidence="2">The sequence shown here is derived from an EMBL/GenBank/DDBJ whole genome shotgun (WGS) entry which is preliminary data.</text>
</comment>
<accession>A0ABD1Z740</accession>
<evidence type="ECO:0000256" key="1">
    <source>
        <dbReference type="SAM" id="MobiDB-lite"/>
    </source>
</evidence>
<organism evidence="2 3">
    <name type="scientific">Riccia fluitans</name>
    <dbReference type="NCBI Taxonomy" id="41844"/>
    <lineage>
        <taxon>Eukaryota</taxon>
        <taxon>Viridiplantae</taxon>
        <taxon>Streptophyta</taxon>
        <taxon>Embryophyta</taxon>
        <taxon>Marchantiophyta</taxon>
        <taxon>Marchantiopsida</taxon>
        <taxon>Marchantiidae</taxon>
        <taxon>Marchantiales</taxon>
        <taxon>Ricciaceae</taxon>
        <taxon>Riccia</taxon>
    </lineage>
</organism>